<accession>A0A061GRP1</accession>
<keyword evidence="1" id="KW-1133">Transmembrane helix</keyword>
<keyword evidence="1" id="KW-0812">Transmembrane</keyword>
<dbReference type="Proteomes" id="UP000026915">
    <property type="component" value="Chromosome 9"/>
</dbReference>
<dbReference type="HOGENOM" id="CLU_2201842_0_0_1"/>
<sequence length="108" mass="12676">MHGLIILHIFTVLRFVATSISFFLFLVFSLSFLHYQTPFHSPSITIIFQNIANISYLIMLFIKYHSNFMTNAMQCTHISSLGRMEMMTMLGAERLFFIRKKGSFYYQA</sequence>
<keyword evidence="1" id="KW-0472">Membrane</keyword>
<evidence type="ECO:0000313" key="3">
    <source>
        <dbReference type="Proteomes" id="UP000026915"/>
    </source>
</evidence>
<proteinExistence type="predicted"/>
<name>A0A061GRP1_THECC</name>
<organism evidence="2 3">
    <name type="scientific">Theobroma cacao</name>
    <name type="common">Cacao</name>
    <name type="synonym">Cocoa</name>
    <dbReference type="NCBI Taxonomy" id="3641"/>
    <lineage>
        <taxon>Eukaryota</taxon>
        <taxon>Viridiplantae</taxon>
        <taxon>Streptophyta</taxon>
        <taxon>Embryophyta</taxon>
        <taxon>Tracheophyta</taxon>
        <taxon>Spermatophyta</taxon>
        <taxon>Magnoliopsida</taxon>
        <taxon>eudicotyledons</taxon>
        <taxon>Gunneridae</taxon>
        <taxon>Pentapetalae</taxon>
        <taxon>rosids</taxon>
        <taxon>malvids</taxon>
        <taxon>Malvales</taxon>
        <taxon>Malvaceae</taxon>
        <taxon>Byttnerioideae</taxon>
        <taxon>Theobroma</taxon>
    </lineage>
</organism>
<dbReference type="InParanoid" id="A0A061GRP1"/>
<dbReference type="AlphaFoldDB" id="A0A061GRP1"/>
<dbReference type="Gramene" id="EOY32525">
    <property type="protein sequence ID" value="EOY32525"/>
    <property type="gene ID" value="TCM_040500"/>
</dbReference>
<keyword evidence="3" id="KW-1185">Reference proteome</keyword>
<evidence type="ECO:0000256" key="1">
    <source>
        <dbReference type="SAM" id="Phobius"/>
    </source>
</evidence>
<protein>
    <submittedName>
        <fullName evidence="2">Uncharacterized protein</fullName>
    </submittedName>
</protein>
<dbReference type="EMBL" id="CM001887">
    <property type="protein sequence ID" value="EOY32525.1"/>
    <property type="molecule type" value="Genomic_DNA"/>
</dbReference>
<feature type="transmembrane region" description="Helical" evidence="1">
    <location>
        <begin position="39"/>
        <end position="62"/>
    </location>
</feature>
<evidence type="ECO:0000313" key="2">
    <source>
        <dbReference type="EMBL" id="EOY32525.1"/>
    </source>
</evidence>
<reference evidence="2 3" key="1">
    <citation type="journal article" date="2013" name="Genome Biol.">
        <title>The genome sequence of the most widely cultivated cacao type and its use to identify candidate genes regulating pod color.</title>
        <authorList>
            <person name="Motamayor J.C."/>
            <person name="Mockaitis K."/>
            <person name="Schmutz J."/>
            <person name="Haiminen N."/>
            <person name="Iii D.L."/>
            <person name="Cornejo O."/>
            <person name="Findley S.D."/>
            <person name="Zheng P."/>
            <person name="Utro F."/>
            <person name="Royaert S."/>
            <person name="Saski C."/>
            <person name="Jenkins J."/>
            <person name="Podicheti R."/>
            <person name="Zhao M."/>
            <person name="Scheffler B.E."/>
            <person name="Stack J.C."/>
            <person name="Feltus F.A."/>
            <person name="Mustiga G.M."/>
            <person name="Amores F."/>
            <person name="Phillips W."/>
            <person name="Marelli J.P."/>
            <person name="May G.D."/>
            <person name="Shapiro H."/>
            <person name="Ma J."/>
            <person name="Bustamante C.D."/>
            <person name="Schnell R.J."/>
            <person name="Main D."/>
            <person name="Gilbert D."/>
            <person name="Parida L."/>
            <person name="Kuhn D.N."/>
        </authorList>
    </citation>
    <scope>NUCLEOTIDE SEQUENCE [LARGE SCALE GENOMIC DNA]</scope>
    <source>
        <strain evidence="3">cv. Matina 1-6</strain>
    </source>
</reference>
<feature type="transmembrane region" description="Helical" evidence="1">
    <location>
        <begin position="12"/>
        <end position="33"/>
    </location>
</feature>
<gene>
    <name evidence="2" type="ORF">TCM_040500</name>
</gene>